<evidence type="ECO:0000313" key="2">
    <source>
        <dbReference type="EMBL" id="WNF22483.1"/>
    </source>
</evidence>
<accession>A0ABY9VEZ9</accession>
<protein>
    <submittedName>
        <fullName evidence="2">TniQ family protein</fullName>
    </submittedName>
</protein>
<gene>
    <name evidence="2" type="ORF">RH061_20365</name>
</gene>
<evidence type="ECO:0000313" key="3">
    <source>
        <dbReference type="Proteomes" id="UP001303324"/>
    </source>
</evidence>
<keyword evidence="3" id="KW-1185">Reference proteome</keyword>
<organism evidence="2 3">
    <name type="scientific">Mesobacillus jeotgali</name>
    <dbReference type="NCBI Taxonomy" id="129985"/>
    <lineage>
        <taxon>Bacteria</taxon>
        <taxon>Bacillati</taxon>
        <taxon>Bacillota</taxon>
        <taxon>Bacilli</taxon>
        <taxon>Bacillales</taxon>
        <taxon>Bacillaceae</taxon>
        <taxon>Mesobacillus</taxon>
    </lineage>
</organism>
<name>A0ABY9VEZ9_9BACI</name>
<reference evidence="2 3" key="1">
    <citation type="submission" date="2023-09" db="EMBL/GenBank/DDBJ databases">
        <title>Microbial mechanism of fulvic acid promoting antimony reduction mineralization in rice fields.</title>
        <authorList>
            <person name="Chen G."/>
            <person name="Lan J."/>
        </authorList>
    </citation>
    <scope>NUCLEOTIDE SEQUENCE [LARGE SCALE GENOMIC DNA]</scope>
    <source>
        <strain evidence="2 3">PS1</strain>
    </source>
</reference>
<dbReference type="EMBL" id="CP134494">
    <property type="protein sequence ID" value="WNF22483.1"/>
    <property type="molecule type" value="Genomic_DNA"/>
</dbReference>
<dbReference type="Proteomes" id="UP001303324">
    <property type="component" value="Chromosome"/>
</dbReference>
<dbReference type="InterPro" id="IPR009492">
    <property type="entry name" value="TniQ"/>
</dbReference>
<dbReference type="Pfam" id="PF06527">
    <property type="entry name" value="TniQ"/>
    <property type="match status" value="1"/>
</dbReference>
<evidence type="ECO:0000259" key="1">
    <source>
        <dbReference type="Pfam" id="PF06527"/>
    </source>
</evidence>
<proteinExistence type="predicted"/>
<feature type="domain" description="TniQ" evidence="1">
    <location>
        <begin position="18"/>
        <end position="162"/>
    </location>
</feature>
<dbReference type="RefSeq" id="WP_311072618.1">
    <property type="nucleotide sequence ID" value="NZ_CP134494.1"/>
</dbReference>
<sequence length="441" mass="51688">MHENLSGTPRSILYNLKPIGIGTEFVESLTSYLTRIAFEHTTTVGHLVNKLLVPTMDKDYLLRSSDFGGNRFYEGAKTLNGYMENSYDMVYCLKKLTRRIDLQELTLLKYKNVIPLRGLFKKALFWCSCCIKEWVDNRKTIYYPLIWYLEPIKVCHIHSCYLVNTCPSCHERQDILRRQSIVGLCQHCNQSLGGGDQIKLCDQESLEWQNFVFLNISTLLTNEDKVPLPLDLKLVENLNLINDKVFNGAINQFSQKLKFARNTISGWLKGDVKPTIDNQLYICYQLTIGIEQLLFKNVDVGKIETLNNEKREVAALVKVRKQLDNIYIQKQLEEIIQGEETISMEVAAKRVGINKRTLYRNFGNLCIQISNQYKHYLEERKHQRIVELKDLLEKTFINLYQQGIYPSRRKMEFFMNKQGVLKERILQKHWQDLFIKHKVKL</sequence>